<dbReference type="RefSeq" id="WP_185406846.1">
    <property type="nucleotide sequence ID" value="NZ_JAARPT010000013.1"/>
</dbReference>
<proteinExistence type="predicted"/>
<dbReference type="EMBL" id="JAARPT010000013">
    <property type="protein sequence ID" value="MBC1403131.1"/>
    <property type="molecule type" value="Genomic_DNA"/>
</dbReference>
<evidence type="ECO:0000313" key="1">
    <source>
        <dbReference type="EMBL" id="MBC1403131.1"/>
    </source>
</evidence>
<accession>A0A842AIY0</accession>
<protein>
    <submittedName>
        <fullName evidence="2">Uncharacterized protein</fullName>
    </submittedName>
</protein>
<reference evidence="3 4" key="1">
    <citation type="submission" date="2020-03" db="EMBL/GenBank/DDBJ databases">
        <title>Soil Listeria distribution.</title>
        <authorList>
            <person name="Liao J."/>
            <person name="Wiedmann M."/>
        </authorList>
    </citation>
    <scope>NUCLEOTIDE SEQUENCE [LARGE SCALE GENOMIC DNA]</scope>
    <source>
        <strain evidence="2 4">FSL L7-1299</strain>
        <strain evidence="1 3">FSL L7-1658</strain>
    </source>
</reference>
<dbReference type="AlphaFoldDB" id="A0A842AIY0"/>
<name>A0A842AIY0_9LIST</name>
<comment type="caution">
    <text evidence="2">The sequence shown here is derived from an EMBL/GenBank/DDBJ whole genome shotgun (WGS) entry which is preliminary data.</text>
</comment>
<dbReference type="Proteomes" id="UP000574104">
    <property type="component" value="Unassembled WGS sequence"/>
</dbReference>
<organism evidence="2 4">
    <name type="scientific">Listeria booriae</name>
    <dbReference type="NCBI Taxonomy" id="1552123"/>
    <lineage>
        <taxon>Bacteria</taxon>
        <taxon>Bacillati</taxon>
        <taxon>Bacillota</taxon>
        <taxon>Bacilli</taxon>
        <taxon>Bacillales</taxon>
        <taxon>Listeriaceae</taxon>
        <taxon>Listeria</taxon>
    </lineage>
</organism>
<dbReference type="Proteomes" id="UP000544413">
    <property type="component" value="Unassembled WGS sequence"/>
</dbReference>
<evidence type="ECO:0000313" key="2">
    <source>
        <dbReference type="EMBL" id="MBC1617913.1"/>
    </source>
</evidence>
<evidence type="ECO:0000313" key="3">
    <source>
        <dbReference type="Proteomes" id="UP000544413"/>
    </source>
</evidence>
<dbReference type="EMBL" id="JAARSH010000016">
    <property type="protein sequence ID" value="MBC1617913.1"/>
    <property type="molecule type" value="Genomic_DNA"/>
</dbReference>
<gene>
    <name evidence="1" type="ORF">HB836_16180</name>
    <name evidence="2" type="ORF">HB904_17175</name>
</gene>
<evidence type="ECO:0000313" key="4">
    <source>
        <dbReference type="Proteomes" id="UP000574104"/>
    </source>
</evidence>
<sequence>MANISNAFGTITIPAQMVEEHPQELILLIKLMEKELSRFDYNTILSDDYAQVCADILNATSPHELVLDFTGSGRWAYDNNVHAFFEWLLPENATIDDYSWLVSLFDNKDATLTFSFLDYEQGSEALYRATIQIHPYIHEKRLATKVVYEHSDDIDVTAANLMAYDFYEQAYDRHNAHELIDNAEFMMELTVFIPREFITASFLTAAWEKYVLYVYDDESIFDQVIRDIVAYYHHTHSLNA</sequence>